<dbReference type="EMBL" id="JARRYG010000004">
    <property type="protein sequence ID" value="MDG4695737.1"/>
    <property type="molecule type" value="Genomic_DNA"/>
</dbReference>
<evidence type="ECO:0000259" key="6">
    <source>
        <dbReference type="Pfam" id="PF08100"/>
    </source>
</evidence>
<evidence type="ECO:0000256" key="4">
    <source>
        <dbReference type="PIRSR" id="PIRSR005739-1"/>
    </source>
</evidence>
<keyword evidence="1 7" id="KW-0489">Methyltransferase</keyword>
<evidence type="ECO:0000313" key="10">
    <source>
        <dbReference type="Proteomes" id="UP001176478"/>
    </source>
</evidence>
<dbReference type="Pfam" id="PF00891">
    <property type="entry name" value="Methyltransf_2"/>
    <property type="match status" value="1"/>
</dbReference>
<dbReference type="InterPro" id="IPR036388">
    <property type="entry name" value="WH-like_DNA-bd_sf"/>
</dbReference>
<dbReference type="Proteomes" id="UP001156701">
    <property type="component" value="Unassembled WGS sequence"/>
</dbReference>
<accession>A0AA42FK18</accession>
<protein>
    <submittedName>
        <fullName evidence="7">Methyltransferase</fullName>
    </submittedName>
</protein>
<evidence type="ECO:0000256" key="3">
    <source>
        <dbReference type="ARBA" id="ARBA00022691"/>
    </source>
</evidence>
<keyword evidence="10" id="KW-1185">Reference proteome</keyword>
<dbReference type="SUPFAM" id="SSF46785">
    <property type="entry name" value="Winged helix' DNA-binding domain"/>
    <property type="match status" value="1"/>
</dbReference>
<keyword evidence="2" id="KW-0808">Transferase</keyword>
<evidence type="ECO:0000313" key="7">
    <source>
        <dbReference type="EMBL" id="MDG4695737.1"/>
    </source>
</evidence>
<dbReference type="PANTHER" id="PTHR43712">
    <property type="entry name" value="PUTATIVE (AFU_ORTHOLOGUE AFUA_4G14580)-RELATED"/>
    <property type="match status" value="1"/>
</dbReference>
<dbReference type="Pfam" id="PF08100">
    <property type="entry name" value="Dimerisation"/>
    <property type="match status" value="1"/>
</dbReference>
<dbReference type="PIRSF" id="PIRSF005739">
    <property type="entry name" value="O-mtase"/>
    <property type="match status" value="1"/>
</dbReference>
<comment type="caution">
    <text evidence="7">The sequence shown here is derived from an EMBL/GenBank/DDBJ whole genome shotgun (WGS) entry which is preliminary data.</text>
</comment>
<dbReference type="InterPro" id="IPR001077">
    <property type="entry name" value="COMT_C"/>
</dbReference>
<evidence type="ECO:0000256" key="2">
    <source>
        <dbReference type="ARBA" id="ARBA00022679"/>
    </source>
</evidence>
<sequence length="343" mass="38675">MKDSSTVTNKPDDLSAGVYVLQQTIGFMFQAALRAAAKLNLAEHLESGPKTSEQLAQELGCRERTIRQILRLLASHRIFTSLGDSRFALNPEAEFLKADHPFSLRQAILMVTDQTFWMPSYQLSDIALKKPVFEDLFGGSFFEYWEKNANLPDNFHNGMSSFSAIENNSVVRHYDFNENIVVADIAGGFGGLLLEVLKNNPTVQGILFDREHVLENNILHLLEDDSRWETCPGSFFEKCPEADIFLLKYISHDWPDDKVVEILKTIRRAMKQSSKLLLIDCVIGDDDKPYFGKELDLLCINLSADGGGHTKAEFEALFAKSGLKLNRIIDTDTHVYIIEVLPV</sequence>
<dbReference type="InterPro" id="IPR012967">
    <property type="entry name" value="COMT_dimerisation"/>
</dbReference>
<reference evidence="7" key="1">
    <citation type="submission" date="2023-03" db="EMBL/GenBank/DDBJ databases">
        <title>a new species belonging to Providencia genus.</title>
        <authorList>
            <person name="Yang W."/>
            <person name="Hu F."/>
            <person name="Shen S."/>
            <person name="Ding L."/>
            <person name="Yin D."/>
        </authorList>
    </citation>
    <scope>NUCLEOTIDE SEQUENCE</scope>
    <source>
        <strain evidence="7">CRE-3FA-0001</strain>
    </source>
</reference>
<feature type="active site" description="Proton acceptor" evidence="4">
    <location>
        <position position="252"/>
    </location>
</feature>
<dbReference type="Gene3D" id="1.10.10.10">
    <property type="entry name" value="Winged helix-like DNA-binding domain superfamily/Winged helix DNA-binding domain"/>
    <property type="match status" value="1"/>
</dbReference>
<evidence type="ECO:0000313" key="8">
    <source>
        <dbReference type="EMBL" id="MDO7857997.1"/>
    </source>
</evidence>
<dbReference type="PANTHER" id="PTHR43712:SF2">
    <property type="entry name" value="O-METHYLTRANSFERASE CICE"/>
    <property type="match status" value="1"/>
</dbReference>
<dbReference type="GO" id="GO:0046983">
    <property type="term" value="F:protein dimerization activity"/>
    <property type="evidence" value="ECO:0007669"/>
    <property type="project" value="InterPro"/>
</dbReference>
<dbReference type="RefSeq" id="WP_042844666.1">
    <property type="nucleotide sequence ID" value="NZ_JARRYG010000004.1"/>
</dbReference>
<dbReference type="GO" id="GO:0032259">
    <property type="term" value="P:methylation"/>
    <property type="evidence" value="ECO:0007669"/>
    <property type="project" value="UniProtKB-KW"/>
</dbReference>
<dbReference type="InterPro" id="IPR036390">
    <property type="entry name" value="WH_DNA-bd_sf"/>
</dbReference>
<dbReference type="SUPFAM" id="SSF53335">
    <property type="entry name" value="S-adenosyl-L-methionine-dependent methyltransferases"/>
    <property type="match status" value="1"/>
</dbReference>
<feature type="domain" description="O-methyltransferase C-terminal" evidence="5">
    <location>
        <begin position="131"/>
        <end position="323"/>
    </location>
</feature>
<reference evidence="8" key="2">
    <citation type="submission" date="2023-07" db="EMBL/GenBank/DDBJ databases">
        <authorList>
            <person name="Yang W."/>
            <person name="Chen J."/>
            <person name="Ji P."/>
            <person name="Hu F."/>
        </authorList>
    </citation>
    <scope>NUCLEOTIDE SEQUENCE</scope>
    <source>
        <strain evidence="8">CRE-138-0111</strain>
    </source>
</reference>
<feature type="domain" description="O-methyltransferase dimerisation" evidence="6">
    <location>
        <begin position="25"/>
        <end position="94"/>
    </location>
</feature>
<dbReference type="AlphaFoldDB" id="A0AA42FK18"/>
<evidence type="ECO:0000313" key="9">
    <source>
        <dbReference type="Proteomes" id="UP001156701"/>
    </source>
</evidence>
<proteinExistence type="predicted"/>
<evidence type="ECO:0000256" key="1">
    <source>
        <dbReference type="ARBA" id="ARBA00022603"/>
    </source>
</evidence>
<gene>
    <name evidence="7" type="ORF">P7V44_05730</name>
    <name evidence="8" type="ORF">Q5E86_16925</name>
</gene>
<keyword evidence="3" id="KW-0949">S-adenosyl-L-methionine</keyword>
<dbReference type="Gene3D" id="3.40.50.150">
    <property type="entry name" value="Vaccinia Virus protein VP39"/>
    <property type="match status" value="1"/>
</dbReference>
<reference evidence="8" key="3">
    <citation type="journal article" date="2024" name="Int. J. Antimicrob. Agents">
        <title>Identification of a novel Providencia species showing multi-drug-resistant in three patients with hospital-acquired infection.</title>
        <authorList>
            <person name="Yang W."/>
            <person name="Chen J."/>
            <person name="Yang F."/>
            <person name="Ji P."/>
            <person name="Shen S."/>
            <person name="Yin D."/>
            <person name="Hu F."/>
        </authorList>
    </citation>
    <scope>NUCLEOTIDE SEQUENCE</scope>
    <source>
        <strain evidence="8">CRE-138-0111</strain>
    </source>
</reference>
<dbReference type="InterPro" id="IPR029063">
    <property type="entry name" value="SAM-dependent_MTases_sf"/>
</dbReference>
<dbReference type="Proteomes" id="UP001176478">
    <property type="component" value="Unassembled WGS sequence"/>
</dbReference>
<evidence type="ECO:0000259" key="5">
    <source>
        <dbReference type="Pfam" id="PF00891"/>
    </source>
</evidence>
<dbReference type="EMBL" id="JAUQTG010000011">
    <property type="protein sequence ID" value="MDO7857997.1"/>
    <property type="molecule type" value="Genomic_DNA"/>
</dbReference>
<dbReference type="InterPro" id="IPR016461">
    <property type="entry name" value="COMT-like"/>
</dbReference>
<organism evidence="7 9">
    <name type="scientific">Providencia huashanensis</name>
    <dbReference type="NCBI Taxonomy" id="3037798"/>
    <lineage>
        <taxon>Bacteria</taxon>
        <taxon>Pseudomonadati</taxon>
        <taxon>Pseudomonadota</taxon>
        <taxon>Gammaproteobacteria</taxon>
        <taxon>Enterobacterales</taxon>
        <taxon>Morganellaceae</taxon>
        <taxon>Providencia</taxon>
    </lineage>
</organism>
<dbReference type="GO" id="GO:0008171">
    <property type="term" value="F:O-methyltransferase activity"/>
    <property type="evidence" value="ECO:0007669"/>
    <property type="project" value="InterPro"/>
</dbReference>
<dbReference type="PROSITE" id="PS51683">
    <property type="entry name" value="SAM_OMT_II"/>
    <property type="match status" value="1"/>
</dbReference>
<name>A0AA42FK18_9GAMM</name>